<dbReference type="OrthoDB" id="170423at2157"/>
<keyword evidence="2" id="KW-0472">Membrane</keyword>
<reference evidence="4" key="1">
    <citation type="submission" date="2016-10" db="EMBL/GenBank/DDBJ databases">
        <authorList>
            <person name="Varghese N."/>
            <person name="Submissions S."/>
        </authorList>
    </citation>
    <scope>NUCLEOTIDE SEQUENCE [LARGE SCALE GENOMIC DNA]</scope>
    <source>
        <strain evidence="4">DSM 22427</strain>
    </source>
</reference>
<keyword evidence="2" id="KW-0812">Transmembrane</keyword>
<evidence type="ECO:0000256" key="1">
    <source>
        <dbReference type="SAM" id="MobiDB-lite"/>
    </source>
</evidence>
<feature type="transmembrane region" description="Helical" evidence="2">
    <location>
        <begin position="65"/>
        <end position="85"/>
    </location>
</feature>
<sequence length="91" mass="9605">MSDSDREPAEKPTRDEQTAEREGKTIVRDSAGIAVVSIVLMLAIVLAMMQTSGMISLFAPDGAGILWGVLLVLGLVVIGLVAWRLNAVGGR</sequence>
<keyword evidence="4" id="KW-1185">Reference proteome</keyword>
<name>A0A1I6Q6R7_9EURY</name>
<evidence type="ECO:0000256" key="2">
    <source>
        <dbReference type="SAM" id="Phobius"/>
    </source>
</evidence>
<organism evidence="3 4">
    <name type="scientific">Halostagnicola kamekurae</name>
    <dbReference type="NCBI Taxonomy" id="619731"/>
    <lineage>
        <taxon>Archaea</taxon>
        <taxon>Methanobacteriati</taxon>
        <taxon>Methanobacteriota</taxon>
        <taxon>Stenosarchaea group</taxon>
        <taxon>Halobacteria</taxon>
        <taxon>Halobacteriales</taxon>
        <taxon>Natrialbaceae</taxon>
        <taxon>Halostagnicola</taxon>
    </lineage>
</organism>
<feature type="transmembrane region" description="Helical" evidence="2">
    <location>
        <begin position="31"/>
        <end position="59"/>
    </location>
</feature>
<accession>A0A1I6Q6R7</accession>
<dbReference type="EMBL" id="FOZS01000001">
    <property type="protein sequence ID" value="SFS48000.1"/>
    <property type="molecule type" value="Genomic_DNA"/>
</dbReference>
<evidence type="ECO:0000313" key="4">
    <source>
        <dbReference type="Proteomes" id="UP000199199"/>
    </source>
</evidence>
<dbReference type="AlphaFoldDB" id="A0A1I6Q6R7"/>
<dbReference type="Proteomes" id="UP000199199">
    <property type="component" value="Unassembled WGS sequence"/>
</dbReference>
<proteinExistence type="predicted"/>
<gene>
    <name evidence="3" type="ORF">SAMN04488556_1014</name>
</gene>
<feature type="region of interest" description="Disordered" evidence="1">
    <location>
        <begin position="1"/>
        <end position="23"/>
    </location>
</feature>
<dbReference type="RefSeq" id="WP_092902305.1">
    <property type="nucleotide sequence ID" value="NZ_FOZS01000001.1"/>
</dbReference>
<protein>
    <submittedName>
        <fullName evidence="3">Uncharacterized protein</fullName>
    </submittedName>
</protein>
<evidence type="ECO:0000313" key="3">
    <source>
        <dbReference type="EMBL" id="SFS48000.1"/>
    </source>
</evidence>
<keyword evidence="2" id="KW-1133">Transmembrane helix</keyword>